<organism evidence="1 2">
    <name type="scientific">Xenopus laevis</name>
    <name type="common">African clawed frog</name>
    <dbReference type="NCBI Taxonomy" id="8355"/>
    <lineage>
        <taxon>Eukaryota</taxon>
        <taxon>Metazoa</taxon>
        <taxon>Chordata</taxon>
        <taxon>Craniata</taxon>
        <taxon>Vertebrata</taxon>
        <taxon>Euteleostomi</taxon>
        <taxon>Amphibia</taxon>
        <taxon>Batrachia</taxon>
        <taxon>Anura</taxon>
        <taxon>Pipoidea</taxon>
        <taxon>Pipidae</taxon>
        <taxon>Xenopodinae</taxon>
        <taxon>Xenopus</taxon>
        <taxon>Xenopus</taxon>
    </lineage>
</organism>
<gene>
    <name evidence="1" type="ORF">XELAEV_18030573mg</name>
</gene>
<dbReference type="AlphaFoldDB" id="A0A974HEX6"/>
<name>A0A974HEX6_XENLA</name>
<evidence type="ECO:0000313" key="1">
    <source>
        <dbReference type="EMBL" id="OCT75394.1"/>
    </source>
</evidence>
<proteinExistence type="predicted"/>
<dbReference type="Proteomes" id="UP000694892">
    <property type="component" value="Chromosome 6L"/>
</dbReference>
<evidence type="ECO:0000313" key="2">
    <source>
        <dbReference type="Proteomes" id="UP000694892"/>
    </source>
</evidence>
<dbReference type="EMBL" id="CM004476">
    <property type="protein sequence ID" value="OCT75394.1"/>
    <property type="molecule type" value="Genomic_DNA"/>
</dbReference>
<sequence>MIYLTQLRDFYNPLTRRIHTFLELRAKHDDLPNTIFYQHLQMRHYALKMIGPQLPINHTPLDTIMATRSHRKGLISDIYGILTMDTELSFVKYRYMLSWEQFLGEELSLNDYNMGKPQEGLKVNYKILPHWYMTPAKLHSIYPATTASCWRQCGEEGTLYHIFWTCPISEDYWKGVLALLEPLLGQPMHLDPQTFLLVKPFPGLQKHIQKQKKSGPPMDNELKVAIQDVRRMEYLAALHRSQLMNFDKVRSQWDMLHPTSNLKG</sequence>
<accession>A0A974HEX6</accession>
<reference evidence="2" key="1">
    <citation type="journal article" date="2016" name="Nature">
        <title>Genome evolution in the allotetraploid frog Xenopus laevis.</title>
        <authorList>
            <person name="Session A.M."/>
            <person name="Uno Y."/>
            <person name="Kwon T."/>
            <person name="Chapman J.A."/>
            <person name="Toyoda A."/>
            <person name="Takahashi S."/>
            <person name="Fukui A."/>
            <person name="Hikosaka A."/>
            <person name="Suzuki A."/>
            <person name="Kondo M."/>
            <person name="van Heeringen S.J."/>
            <person name="Quigley I."/>
            <person name="Heinz S."/>
            <person name="Ogino H."/>
            <person name="Ochi H."/>
            <person name="Hellsten U."/>
            <person name="Lyons J.B."/>
            <person name="Simakov O."/>
            <person name="Putnam N."/>
            <person name="Stites J."/>
            <person name="Kuroki Y."/>
            <person name="Tanaka T."/>
            <person name="Michiue T."/>
            <person name="Watanabe M."/>
            <person name="Bogdanovic O."/>
            <person name="Lister R."/>
            <person name="Georgiou G."/>
            <person name="Paranjpe S.S."/>
            <person name="van Kruijsbergen I."/>
            <person name="Shu S."/>
            <person name="Carlson J."/>
            <person name="Kinoshita T."/>
            <person name="Ohta Y."/>
            <person name="Mawaribuchi S."/>
            <person name="Jenkins J."/>
            <person name="Grimwood J."/>
            <person name="Schmutz J."/>
            <person name="Mitros T."/>
            <person name="Mozaffari S.V."/>
            <person name="Suzuki Y."/>
            <person name="Haramoto Y."/>
            <person name="Yamamoto T.S."/>
            <person name="Takagi C."/>
            <person name="Heald R."/>
            <person name="Miller K."/>
            <person name="Haudenschild C."/>
            <person name="Kitzman J."/>
            <person name="Nakayama T."/>
            <person name="Izutsu Y."/>
            <person name="Robert J."/>
            <person name="Fortriede J."/>
            <person name="Burns K."/>
            <person name="Lotay V."/>
            <person name="Karimi K."/>
            <person name="Yasuoka Y."/>
            <person name="Dichmann D.S."/>
            <person name="Flajnik M.F."/>
            <person name="Houston D.W."/>
            <person name="Shendure J."/>
            <person name="DuPasquier L."/>
            <person name="Vize P.D."/>
            <person name="Zorn A.M."/>
            <person name="Ito M."/>
            <person name="Marcotte E.M."/>
            <person name="Wallingford J.B."/>
            <person name="Ito Y."/>
            <person name="Asashima M."/>
            <person name="Ueno N."/>
            <person name="Matsuda Y."/>
            <person name="Veenstra G.J."/>
            <person name="Fujiyama A."/>
            <person name="Harland R.M."/>
            <person name="Taira M."/>
            <person name="Rokhsar D.S."/>
        </authorList>
    </citation>
    <scope>NUCLEOTIDE SEQUENCE [LARGE SCALE GENOMIC DNA]</scope>
    <source>
        <strain evidence="2">J</strain>
    </source>
</reference>
<protein>
    <submittedName>
        <fullName evidence="1">Uncharacterized protein</fullName>
    </submittedName>
</protein>